<reference evidence="5 6" key="1">
    <citation type="journal article" date="2015" name="PLoS ONE">
        <title>Azotobacter Genomes: The Genome of Azotobacter chroococcum NCIMB 8003 (ATCC 4412).</title>
        <authorList>
            <person name="Robson R.L."/>
            <person name="Jones R."/>
            <person name="Robson R.M."/>
            <person name="Schwartz A."/>
            <person name="Richardson T.H."/>
        </authorList>
    </citation>
    <scope>NUCLEOTIDE SEQUENCE [LARGE SCALE GENOMIC DNA]</scope>
    <source>
        <strain evidence="5 6">NCIMB 8003</strain>
    </source>
</reference>
<dbReference type="GO" id="GO:0015288">
    <property type="term" value="F:porin activity"/>
    <property type="evidence" value="ECO:0007669"/>
    <property type="project" value="TreeGrafter"/>
</dbReference>
<dbReference type="PANTHER" id="PTHR34596:SF2">
    <property type="entry name" value="CHITOPORIN"/>
    <property type="match status" value="1"/>
</dbReference>
<evidence type="ECO:0000256" key="3">
    <source>
        <dbReference type="ARBA" id="ARBA00022729"/>
    </source>
</evidence>
<dbReference type="HOGENOM" id="CLU_042378_2_1_6"/>
<dbReference type="Pfam" id="PF03573">
    <property type="entry name" value="OprD"/>
    <property type="match status" value="1"/>
</dbReference>
<name>A0A0C4WSB7_9GAMM</name>
<dbReference type="InterPro" id="IPR023614">
    <property type="entry name" value="Porin_dom_sf"/>
</dbReference>
<accession>A0A0C4WSB7</accession>
<feature type="chain" id="PRO_5002173016" evidence="4">
    <location>
        <begin position="22"/>
        <end position="445"/>
    </location>
</feature>
<evidence type="ECO:0000313" key="6">
    <source>
        <dbReference type="Proteomes" id="UP000068210"/>
    </source>
</evidence>
<dbReference type="GO" id="GO:0016020">
    <property type="term" value="C:membrane"/>
    <property type="evidence" value="ECO:0007669"/>
    <property type="project" value="InterPro"/>
</dbReference>
<sequence>MNKSYLALAVVLGGAAQQAGAAGFFEDSKATLGLRNFYFNQDNRDGAAAPSKQEEWGQGFILDYKSGYTQGPVGFGVDALGLVGVRLDSGKGTHYNPTSANNSGQLFPTESDGRAVHEYGSLGLTAKVRFSKTEARLGTFLPKLPVVTHNDGRLLPQTFEGAQVTSNEISNLTLTGGKFERAKGRSSTNSDSLSIAGANNAKTGQFSNQFYFAGADYKVGKNLLLQYYYGNLEDFYVQHFVGLQHDWKLPVGLLKTDLRYFNSDSDGKNASASGRAEGYRSSGYWSAGDRDRGEVDNRAWSAKFTYLLDAHELSFGVQRLSGNSDFPVLNQGDGYTAYLITDSQINKFLRAGERTWRASYAYDFAKLGVPGLKASAVYLSGDNIDTNGSDASEWERNLRLDYVVQGGLFKGVGFSYRHATLRSDVATQRSLDENRFYVTYSLPLL</sequence>
<keyword evidence="2" id="KW-0813">Transport</keyword>
<evidence type="ECO:0000256" key="2">
    <source>
        <dbReference type="ARBA" id="ARBA00022448"/>
    </source>
</evidence>
<proteinExistence type="inferred from homology"/>
<keyword evidence="3 4" id="KW-0732">Signal</keyword>
<organism evidence="5 6">
    <name type="scientific">Azotobacter chroococcum NCIMB 8003</name>
    <dbReference type="NCBI Taxonomy" id="1328314"/>
    <lineage>
        <taxon>Bacteria</taxon>
        <taxon>Pseudomonadati</taxon>
        <taxon>Pseudomonadota</taxon>
        <taxon>Gammaproteobacteria</taxon>
        <taxon>Pseudomonadales</taxon>
        <taxon>Pseudomonadaceae</taxon>
        <taxon>Azotobacter</taxon>
    </lineage>
</organism>
<evidence type="ECO:0000256" key="4">
    <source>
        <dbReference type="SAM" id="SignalP"/>
    </source>
</evidence>
<dbReference type="AlphaFoldDB" id="A0A0C4WSB7"/>
<protein>
    <submittedName>
        <fullName evidence="5">Anaerobically-induced outer membrane porin OprE</fullName>
    </submittedName>
</protein>
<keyword evidence="6" id="KW-1185">Reference proteome</keyword>
<comment type="similarity">
    <text evidence="1">Belongs to the outer membrane porin (Opr) (TC 1.B.25) family.</text>
</comment>
<dbReference type="Proteomes" id="UP000068210">
    <property type="component" value="Chromosome"/>
</dbReference>
<dbReference type="Gene3D" id="2.40.160.10">
    <property type="entry name" value="Porin"/>
    <property type="match status" value="1"/>
</dbReference>
<evidence type="ECO:0000313" key="5">
    <source>
        <dbReference type="EMBL" id="AJE21152.1"/>
    </source>
</evidence>
<dbReference type="RefSeq" id="WP_039803545.1">
    <property type="nucleotide sequence ID" value="NZ_CP010415.1"/>
</dbReference>
<dbReference type="EMBL" id="CP010415">
    <property type="protein sequence ID" value="AJE21152.1"/>
    <property type="molecule type" value="Genomic_DNA"/>
</dbReference>
<dbReference type="PANTHER" id="PTHR34596">
    <property type="entry name" value="CHITOPORIN"/>
    <property type="match status" value="1"/>
</dbReference>
<feature type="signal peptide" evidence="4">
    <location>
        <begin position="1"/>
        <end position="21"/>
    </location>
</feature>
<dbReference type="KEGG" id="acx:Achr_16950"/>
<evidence type="ECO:0000256" key="1">
    <source>
        <dbReference type="ARBA" id="ARBA00009075"/>
    </source>
</evidence>
<dbReference type="InterPro" id="IPR005318">
    <property type="entry name" value="OM_porin_bac"/>
</dbReference>
<gene>
    <name evidence="5" type="ORF">Achr_16950</name>
</gene>
<dbReference type="GeneID" id="61931460"/>
<dbReference type="STRING" id="1328314.Achr_16950"/>